<dbReference type="Pfam" id="PF13506">
    <property type="entry name" value="Glyco_transf_21"/>
    <property type="match status" value="1"/>
</dbReference>
<dbReference type="GeneID" id="110977427"/>
<dbReference type="PANTHER" id="PTHR12726:SF0">
    <property type="entry name" value="CERAMIDE GLUCOSYLTRANSFERASE"/>
    <property type="match status" value="1"/>
</dbReference>
<keyword evidence="7" id="KW-0328">Glycosyltransferase</keyword>
<evidence type="ECO:0000256" key="16">
    <source>
        <dbReference type="SAM" id="Phobius"/>
    </source>
</evidence>
<evidence type="ECO:0000256" key="2">
    <source>
        <dbReference type="ARBA" id="ARBA00004760"/>
    </source>
</evidence>
<evidence type="ECO:0000256" key="9">
    <source>
        <dbReference type="ARBA" id="ARBA00022692"/>
    </source>
</evidence>
<evidence type="ECO:0000313" key="18">
    <source>
        <dbReference type="RefSeq" id="XP_022087239.1"/>
    </source>
</evidence>
<dbReference type="CDD" id="cd02520">
    <property type="entry name" value="Glucosylceramide_synthase"/>
    <property type="match status" value="1"/>
</dbReference>
<gene>
    <name evidence="18" type="primary">LOC110977427</name>
</gene>
<evidence type="ECO:0000256" key="3">
    <source>
        <dbReference type="ARBA" id="ARBA00004991"/>
    </source>
</evidence>
<evidence type="ECO:0000256" key="15">
    <source>
        <dbReference type="ARBA" id="ARBA00048104"/>
    </source>
</evidence>
<dbReference type="GO" id="GO:0008120">
    <property type="term" value="F:ceramide glucosyltransferase activity"/>
    <property type="evidence" value="ECO:0007669"/>
    <property type="project" value="UniProtKB-EC"/>
</dbReference>
<comment type="subcellular location">
    <subcellularLocation>
        <location evidence="1">Golgi apparatus membrane</location>
        <topology evidence="1">Multi-pass membrane protein</topology>
    </subcellularLocation>
</comment>
<evidence type="ECO:0000256" key="1">
    <source>
        <dbReference type="ARBA" id="ARBA00004653"/>
    </source>
</evidence>
<dbReference type="KEGG" id="aplc:110977427"/>
<dbReference type="InterPro" id="IPR025993">
    <property type="entry name" value="Ceramide_glucosylTrfase"/>
</dbReference>
<comment type="catalytic activity">
    <reaction evidence="14">
        <text>UDP-alpha-D-xylose + an N-acylsphing-4-enine = a beta-D-xylosyl-(1&lt;-&gt;1')-N-acylsphing-4-enine + UDP + H(+)</text>
        <dbReference type="Rhea" id="RHEA:70243"/>
        <dbReference type="ChEBI" id="CHEBI:15378"/>
        <dbReference type="ChEBI" id="CHEBI:52639"/>
        <dbReference type="ChEBI" id="CHEBI:57632"/>
        <dbReference type="ChEBI" id="CHEBI:58223"/>
        <dbReference type="ChEBI" id="CHEBI:189068"/>
    </reaction>
    <physiologicalReaction direction="left-to-right" evidence="14">
        <dbReference type="Rhea" id="RHEA:70244"/>
    </physiologicalReaction>
</comment>
<comment type="catalytic activity">
    <reaction evidence="15">
        <text>N-(9Z-octadecenoyl)-sphing-4-enine + UDP-alpha-D-xylose = beta-D-xylosyl-(1&lt;-&gt;1')-N-(9Z-octadecenoyl)-sphing-4-enine + UDP + H(+)</text>
        <dbReference type="Rhea" id="RHEA:70247"/>
        <dbReference type="ChEBI" id="CHEBI:15378"/>
        <dbReference type="ChEBI" id="CHEBI:57632"/>
        <dbReference type="ChEBI" id="CHEBI:58223"/>
        <dbReference type="ChEBI" id="CHEBI:77996"/>
        <dbReference type="ChEBI" id="CHEBI:189081"/>
    </reaction>
    <physiologicalReaction direction="left-to-right" evidence="15">
        <dbReference type="Rhea" id="RHEA:70248"/>
    </physiologicalReaction>
</comment>
<evidence type="ECO:0000256" key="14">
    <source>
        <dbReference type="ARBA" id="ARBA00047869"/>
    </source>
</evidence>
<organism evidence="17 18">
    <name type="scientific">Acanthaster planci</name>
    <name type="common">Crown-of-thorns starfish</name>
    <dbReference type="NCBI Taxonomy" id="133434"/>
    <lineage>
        <taxon>Eukaryota</taxon>
        <taxon>Metazoa</taxon>
        <taxon>Echinodermata</taxon>
        <taxon>Eleutherozoa</taxon>
        <taxon>Asterozoa</taxon>
        <taxon>Asteroidea</taxon>
        <taxon>Valvatacea</taxon>
        <taxon>Valvatida</taxon>
        <taxon>Acanthasteridae</taxon>
        <taxon>Acanthaster</taxon>
    </lineage>
</organism>
<feature type="transmembrane region" description="Helical" evidence="16">
    <location>
        <begin position="292"/>
        <end position="315"/>
    </location>
</feature>
<dbReference type="FunFam" id="3.90.550.10:FF:000041">
    <property type="entry name" value="UDP-glucose ceramide glucosyltransferase"/>
    <property type="match status" value="1"/>
</dbReference>
<evidence type="ECO:0000256" key="7">
    <source>
        <dbReference type="ARBA" id="ARBA00022676"/>
    </source>
</evidence>
<keyword evidence="11" id="KW-0333">Golgi apparatus</keyword>
<dbReference type="EC" id="2.4.1.80" evidence="5"/>
<comment type="pathway">
    <text evidence="3">Sphingolipid metabolism.</text>
</comment>
<evidence type="ECO:0000256" key="5">
    <source>
        <dbReference type="ARBA" id="ARBA00012699"/>
    </source>
</evidence>
<sequence>MDFWNLYLTSNFTLGLAYFFVCVEIVCLYVFHLVAILYIKLYMHRKPSNVVREELPGVTILKPLVGVDANLEDNLETFFNLDYPRYELIFCIQDEKDPACKTVEALMGKYPQVDARLFLGGSRIGMNPKLNNLMPGYSAAQYDLIMISDSGIRVFSNTLTEMVCKMTPDVGLVHAIPYCCNRKGFGATLEKAYFGGPHCRMYICCNMVGATCVTGMSNLIRRTVLEEAGGFTELGKYISEDFYMGVAAIKSGLSTRISSFPAMQNSANTSLESFGKRMVRWTTVRTSSVPSILILEPFSEAVLCGLCCTLAVYYLFGWDPILFFMVHMLQWFMLDYIQIRALQVEHLNCSKFDYMVAWVYRECTAPFYFLKGCFNNKVKWRTGTFRVKWGGYLEEVH</sequence>
<evidence type="ECO:0000256" key="4">
    <source>
        <dbReference type="ARBA" id="ARBA00006739"/>
    </source>
</evidence>
<comment type="pathway">
    <text evidence="2">Lipid metabolism; sphingolipid metabolism.</text>
</comment>
<dbReference type="SUPFAM" id="SSF53448">
    <property type="entry name" value="Nucleotide-diphospho-sugar transferases"/>
    <property type="match status" value="1"/>
</dbReference>
<dbReference type="PANTHER" id="PTHR12726">
    <property type="entry name" value="CERAMIDE GLUCOSYLTRANSFERASE"/>
    <property type="match status" value="1"/>
</dbReference>
<comment type="similarity">
    <text evidence="4">Belongs to the glycosyltransferase 2 family.</text>
</comment>
<dbReference type="UniPathway" id="UPA00222"/>
<evidence type="ECO:0000256" key="10">
    <source>
        <dbReference type="ARBA" id="ARBA00022989"/>
    </source>
</evidence>
<evidence type="ECO:0000256" key="11">
    <source>
        <dbReference type="ARBA" id="ARBA00023034"/>
    </source>
</evidence>
<keyword evidence="12" id="KW-0443">Lipid metabolism</keyword>
<dbReference type="InterPro" id="IPR029044">
    <property type="entry name" value="Nucleotide-diphossugar_trans"/>
</dbReference>
<keyword evidence="9 16" id="KW-0812">Transmembrane</keyword>
<evidence type="ECO:0000256" key="6">
    <source>
        <dbReference type="ARBA" id="ARBA00022516"/>
    </source>
</evidence>
<proteinExistence type="inferred from homology"/>
<dbReference type="GO" id="GO:0006679">
    <property type="term" value="P:glucosylceramide biosynthetic process"/>
    <property type="evidence" value="ECO:0007669"/>
    <property type="project" value="TreeGrafter"/>
</dbReference>
<feature type="transmembrane region" description="Helical" evidence="16">
    <location>
        <begin position="12"/>
        <end position="39"/>
    </location>
</feature>
<dbReference type="Proteomes" id="UP000694845">
    <property type="component" value="Unplaced"/>
</dbReference>
<keyword evidence="17" id="KW-1185">Reference proteome</keyword>
<evidence type="ECO:0000256" key="8">
    <source>
        <dbReference type="ARBA" id="ARBA00022679"/>
    </source>
</evidence>
<evidence type="ECO:0000313" key="17">
    <source>
        <dbReference type="Proteomes" id="UP000694845"/>
    </source>
</evidence>
<keyword evidence="13 16" id="KW-0472">Membrane</keyword>
<name>A0A8B7Y235_ACAPL</name>
<keyword evidence="6" id="KW-0444">Lipid biosynthesis</keyword>
<accession>A0A8B7Y235</accession>
<keyword evidence="10 16" id="KW-1133">Transmembrane helix</keyword>
<dbReference type="AlphaFoldDB" id="A0A8B7Y235"/>
<dbReference type="GO" id="GO:0000139">
    <property type="term" value="C:Golgi membrane"/>
    <property type="evidence" value="ECO:0007669"/>
    <property type="project" value="UniProtKB-SubCell"/>
</dbReference>
<dbReference type="OrthoDB" id="1483400at2759"/>
<dbReference type="RefSeq" id="XP_022087239.1">
    <property type="nucleotide sequence ID" value="XM_022231547.1"/>
</dbReference>
<dbReference type="OMA" id="IVWIIDC"/>
<dbReference type="Gene3D" id="3.90.550.10">
    <property type="entry name" value="Spore Coat Polysaccharide Biosynthesis Protein SpsA, Chain A"/>
    <property type="match status" value="1"/>
</dbReference>
<evidence type="ECO:0000256" key="13">
    <source>
        <dbReference type="ARBA" id="ARBA00023136"/>
    </source>
</evidence>
<evidence type="ECO:0000256" key="12">
    <source>
        <dbReference type="ARBA" id="ARBA00023098"/>
    </source>
</evidence>
<reference evidence="18" key="1">
    <citation type="submission" date="2025-08" db="UniProtKB">
        <authorList>
            <consortium name="RefSeq"/>
        </authorList>
    </citation>
    <scope>IDENTIFICATION</scope>
</reference>
<keyword evidence="8" id="KW-0808">Transferase</keyword>
<protein>
    <recommendedName>
        <fullName evidence="5">ceramide glucosyltransferase</fullName>
        <ecNumber evidence="5">2.4.1.80</ecNumber>
    </recommendedName>
</protein>